<evidence type="ECO:0000313" key="3">
    <source>
        <dbReference type="Proteomes" id="UP000272942"/>
    </source>
</evidence>
<dbReference type="Proteomes" id="UP000272942">
    <property type="component" value="Unassembled WGS sequence"/>
</dbReference>
<reference evidence="2 3" key="2">
    <citation type="submission" date="2018-11" db="EMBL/GenBank/DDBJ databases">
        <authorList>
            <consortium name="Pathogen Informatics"/>
        </authorList>
    </citation>
    <scope>NUCLEOTIDE SEQUENCE [LARGE SCALE GENOMIC DNA]</scope>
    <source>
        <strain evidence="2 3">Egypt</strain>
    </source>
</reference>
<dbReference type="AlphaFoldDB" id="A0A183AJW6"/>
<dbReference type="EMBL" id="UZAN01044346">
    <property type="protein sequence ID" value="VDP80576.1"/>
    <property type="molecule type" value="Genomic_DNA"/>
</dbReference>
<feature type="signal peptide" evidence="1">
    <location>
        <begin position="1"/>
        <end position="22"/>
    </location>
</feature>
<dbReference type="WBParaSite" id="ECPE_0000726701-mRNA-1">
    <property type="protein sequence ID" value="ECPE_0000726701-mRNA-1"/>
    <property type="gene ID" value="ECPE_0000726701"/>
</dbReference>
<keyword evidence="1" id="KW-0732">Signal</keyword>
<evidence type="ECO:0000313" key="4">
    <source>
        <dbReference type="WBParaSite" id="ECPE_0000726701-mRNA-1"/>
    </source>
</evidence>
<gene>
    <name evidence="2" type="ORF">ECPE_LOCUS7251</name>
</gene>
<keyword evidence="3" id="KW-1185">Reference proteome</keyword>
<reference evidence="4" key="1">
    <citation type="submission" date="2016-06" db="UniProtKB">
        <authorList>
            <consortium name="WormBaseParasite"/>
        </authorList>
    </citation>
    <scope>IDENTIFICATION</scope>
</reference>
<organism evidence="4">
    <name type="scientific">Echinostoma caproni</name>
    <dbReference type="NCBI Taxonomy" id="27848"/>
    <lineage>
        <taxon>Eukaryota</taxon>
        <taxon>Metazoa</taxon>
        <taxon>Spiralia</taxon>
        <taxon>Lophotrochozoa</taxon>
        <taxon>Platyhelminthes</taxon>
        <taxon>Trematoda</taxon>
        <taxon>Digenea</taxon>
        <taxon>Plagiorchiida</taxon>
        <taxon>Echinostomata</taxon>
        <taxon>Echinostomatoidea</taxon>
        <taxon>Echinostomatidae</taxon>
        <taxon>Echinostoma</taxon>
    </lineage>
</organism>
<sequence>MSNKRNRRNLLWITCFCADSRAAVLEEADEKLARLIQKGNLVSVERALRRLKRPLTEVNLVVKRRHLSTAYPCLVDHRATGTDPFINFYQECSPVIWAVDCLQWQILPLLSRYGLDINRPQTCWRWTYICAPNSRPNTAPYRRFWTRGRYTYQSALDYFFASVYEFVGEQPPSYNGLSGPSPLAFYFSHLPAILAKGVDVHRIDSVIIFNSLATSYDQYLCRYTNEHATVPDIPENDDAFVEMTAVKRLIEHGFSQFECMDYLYPCCNWFGILLCLVCHPKIDTYGHNVLPSIIRQAALLLINLLALRCTFPTVDDFGESLENLHLRKVYSKRYGERRDEFNARLSHLHRICQSVIAEPLSLKILARNTVRKQIGGVDFCRKLASIGLPTQLASFVQYIGQDHLKSSHMPKELIRLAQGQWVDHNITTRALVSGYNEVNLNHSPSLNTNVQNMSENNQSLTFLRRTSNTTSLVPEHQRRLNPIEALAAQLDEVELDPLPLSIYSRQLRRGRASERQHIPIERRIDRNWDLDPPGNPDQLTSVRRMLGRHALRRPRSAPLPRISVW</sequence>
<feature type="chain" id="PRO_5043138061" evidence="1">
    <location>
        <begin position="23"/>
        <end position="565"/>
    </location>
</feature>
<accession>A0A183AJW6</accession>
<dbReference type="OrthoDB" id="6231517at2759"/>
<proteinExistence type="predicted"/>
<evidence type="ECO:0000313" key="2">
    <source>
        <dbReference type="EMBL" id="VDP80576.1"/>
    </source>
</evidence>
<name>A0A183AJW6_9TREM</name>
<protein>
    <submittedName>
        <fullName evidence="4">SOCS box domain-containing protein</fullName>
    </submittedName>
</protein>
<evidence type="ECO:0000256" key="1">
    <source>
        <dbReference type="SAM" id="SignalP"/>
    </source>
</evidence>